<dbReference type="PROSITE" id="PS51257">
    <property type="entry name" value="PROKAR_LIPOPROTEIN"/>
    <property type="match status" value="1"/>
</dbReference>
<dbReference type="EMBL" id="JBBYHT010000001">
    <property type="protein sequence ID" value="MEL1247176.1"/>
    <property type="molecule type" value="Genomic_DNA"/>
</dbReference>
<comment type="caution">
    <text evidence="2">The sequence shown here is derived from an EMBL/GenBank/DDBJ whole genome shotgun (WGS) entry which is preliminary data.</text>
</comment>
<dbReference type="Proteomes" id="UP001393056">
    <property type="component" value="Unassembled WGS sequence"/>
</dbReference>
<keyword evidence="3" id="KW-1185">Reference proteome</keyword>
<evidence type="ECO:0000313" key="3">
    <source>
        <dbReference type="Proteomes" id="UP001393056"/>
    </source>
</evidence>
<protein>
    <recommendedName>
        <fullName evidence="4">Lipoprotein</fullName>
    </recommendedName>
</protein>
<gene>
    <name evidence="2" type="ORF">AAEO58_03890</name>
</gene>
<organism evidence="2 3">
    <name type="scientific">Flavobacterium helocola</name>
    <dbReference type="NCBI Taxonomy" id="3139139"/>
    <lineage>
        <taxon>Bacteria</taxon>
        <taxon>Pseudomonadati</taxon>
        <taxon>Bacteroidota</taxon>
        <taxon>Flavobacteriia</taxon>
        <taxon>Flavobacteriales</taxon>
        <taxon>Flavobacteriaceae</taxon>
        <taxon>Flavobacterium</taxon>
    </lineage>
</organism>
<name>A0ABU9I445_9FLAO</name>
<feature type="chain" id="PRO_5045413341" description="Lipoprotein" evidence="1">
    <location>
        <begin position="22"/>
        <end position="123"/>
    </location>
</feature>
<evidence type="ECO:0000313" key="2">
    <source>
        <dbReference type="EMBL" id="MEL1247176.1"/>
    </source>
</evidence>
<evidence type="ECO:0000256" key="1">
    <source>
        <dbReference type="SAM" id="SignalP"/>
    </source>
</evidence>
<reference evidence="2 3" key="1">
    <citation type="submission" date="2024-04" db="EMBL/GenBank/DDBJ databases">
        <title>Flavobacterium sp. DGU41 16S ribosomal RNA gene Genome sequencing and assembly.</title>
        <authorList>
            <person name="Park S."/>
        </authorList>
    </citation>
    <scope>NUCLEOTIDE SEQUENCE [LARGE SCALE GENOMIC DNA]</scope>
    <source>
        <strain evidence="2 3">DGU41</strain>
    </source>
</reference>
<sequence length="123" mass="13659">MKKLVLSALCASVFLFSCASASDENISETTKTSQTQARTSSITKTTEMINFESALKKYMQNKPYFDDTKLKEESEKDISLNATKLLVAIGTPESEIKENESNVNTLIPFTLKKYSAFLNAAKN</sequence>
<keyword evidence="1" id="KW-0732">Signal</keyword>
<evidence type="ECO:0008006" key="4">
    <source>
        <dbReference type="Google" id="ProtNLM"/>
    </source>
</evidence>
<dbReference type="RefSeq" id="WP_341682072.1">
    <property type="nucleotide sequence ID" value="NZ_JBBYHT010000001.1"/>
</dbReference>
<proteinExistence type="predicted"/>
<accession>A0ABU9I445</accession>
<feature type="signal peptide" evidence="1">
    <location>
        <begin position="1"/>
        <end position="21"/>
    </location>
</feature>